<dbReference type="InterPro" id="IPR050242">
    <property type="entry name" value="JAMM_MPN+_peptidase_M67A"/>
</dbReference>
<dbReference type="GO" id="GO:0016282">
    <property type="term" value="C:eukaryotic 43S preinitiation complex"/>
    <property type="evidence" value="ECO:0007669"/>
    <property type="project" value="UniProtKB-UniRule"/>
</dbReference>
<dbReference type="GO" id="GO:0008237">
    <property type="term" value="F:metallopeptidase activity"/>
    <property type="evidence" value="ECO:0007669"/>
    <property type="project" value="InterPro"/>
</dbReference>
<protein>
    <recommendedName>
        <fullName evidence="4">Eukaryotic translation initiation factor 3 subunit H</fullName>
        <shortName evidence="4">eIF3h</shortName>
    </recommendedName>
</protein>
<comment type="caution">
    <text evidence="7">The sequence shown here is derived from an EMBL/GenBank/DDBJ whole genome shotgun (WGS) entry which is preliminary data.</text>
</comment>
<evidence type="ECO:0000256" key="1">
    <source>
        <dbReference type="ARBA" id="ARBA00022490"/>
    </source>
</evidence>
<evidence type="ECO:0000256" key="4">
    <source>
        <dbReference type="HAMAP-Rule" id="MF_03007"/>
    </source>
</evidence>
<evidence type="ECO:0000313" key="8">
    <source>
        <dbReference type="Proteomes" id="UP000011777"/>
    </source>
</evidence>
<organism evidence="7 8">
    <name type="scientific">Candida maltosa (strain Xu316)</name>
    <name type="common">Yeast</name>
    <dbReference type="NCBI Taxonomy" id="1245528"/>
    <lineage>
        <taxon>Eukaryota</taxon>
        <taxon>Fungi</taxon>
        <taxon>Dikarya</taxon>
        <taxon>Ascomycota</taxon>
        <taxon>Saccharomycotina</taxon>
        <taxon>Pichiomycetes</taxon>
        <taxon>Debaryomycetaceae</taxon>
        <taxon>Candida/Lodderomyces clade</taxon>
        <taxon>Candida</taxon>
    </lineage>
</organism>
<dbReference type="GO" id="GO:0033290">
    <property type="term" value="C:eukaryotic 48S preinitiation complex"/>
    <property type="evidence" value="ECO:0007669"/>
    <property type="project" value="UniProtKB-UniRule"/>
</dbReference>
<dbReference type="SMART" id="SM00232">
    <property type="entry name" value="JAB_MPN"/>
    <property type="match status" value="1"/>
</dbReference>
<dbReference type="AlphaFoldDB" id="M3K317"/>
<dbReference type="CDD" id="cd08065">
    <property type="entry name" value="MPN_eIF3h"/>
    <property type="match status" value="1"/>
</dbReference>
<dbReference type="eggNOG" id="KOG1560">
    <property type="taxonomic scope" value="Eukaryota"/>
</dbReference>
<evidence type="ECO:0000256" key="3">
    <source>
        <dbReference type="ARBA" id="ARBA00022917"/>
    </source>
</evidence>
<keyword evidence="3 4" id="KW-0648">Protein biosynthesis</keyword>
<dbReference type="GO" id="GO:0005852">
    <property type="term" value="C:eukaryotic translation initiation factor 3 complex"/>
    <property type="evidence" value="ECO:0007669"/>
    <property type="project" value="UniProtKB-UniRule"/>
</dbReference>
<dbReference type="Pfam" id="PF01398">
    <property type="entry name" value="JAB"/>
    <property type="match status" value="1"/>
</dbReference>
<keyword evidence="2 4" id="KW-0396">Initiation factor</keyword>
<dbReference type="PROSITE" id="PS50249">
    <property type="entry name" value="MPN"/>
    <property type="match status" value="1"/>
</dbReference>
<dbReference type="HOGENOM" id="CLU_044094_1_0_1"/>
<comment type="subcellular location">
    <subcellularLocation>
        <location evidence="4">Cytoplasm</location>
    </subcellularLocation>
</comment>
<dbReference type="GO" id="GO:0001732">
    <property type="term" value="P:formation of cytoplasmic translation initiation complex"/>
    <property type="evidence" value="ECO:0007669"/>
    <property type="project" value="UniProtKB-UniRule"/>
</dbReference>
<sequence length="328" mass="37760">MSSKYTPSTLNTIHISASVLLSLLRHTSEHYPQLFSGALLGFEDESLIDITHGFPYPYPDQYEGGSFKSRSGGQYQKDLLENFKKLGYGIEFLGWFQSTVSGSFITNQLVEGLAQQQLINSNAFILINDLSSIGQEVSIRALRLSNEFMNAYVDGRFKSRDIEYHKVSYLNIFEELTLEISNQKLVDLYLTSLKTGSTSESELNVLNLLSNSNSTGQLLESLYGQVDSFNYDQNNFNYYQRQYQKEQSKIQQWKQQRKLENLERAKKNEKELDTEEWRSLFKLPTEPSRYNNMLYSNSIDLLADDILKKCNEELVKSIAIERKLTSAE</sequence>
<dbReference type="PANTHER" id="PTHR10410">
    <property type="entry name" value="EUKARYOTIC TRANSLATION INITIATION FACTOR 3 -RELATED"/>
    <property type="match status" value="1"/>
</dbReference>
<evidence type="ECO:0000256" key="5">
    <source>
        <dbReference type="SAM" id="Coils"/>
    </source>
</evidence>
<evidence type="ECO:0000256" key="2">
    <source>
        <dbReference type="ARBA" id="ARBA00022540"/>
    </source>
</evidence>
<gene>
    <name evidence="7" type="ORF">G210_0194</name>
</gene>
<feature type="coiled-coil region" evidence="5">
    <location>
        <begin position="236"/>
        <end position="275"/>
    </location>
</feature>
<comment type="similarity">
    <text evidence="4">Belongs to the eIF-3 subunit H family.</text>
</comment>
<dbReference type="EMBL" id="AOGT01000808">
    <property type="protein sequence ID" value="EMG49109.1"/>
    <property type="molecule type" value="Genomic_DNA"/>
</dbReference>
<proteinExistence type="inferred from homology"/>
<dbReference type="InterPro" id="IPR045810">
    <property type="entry name" value="eIF3h_C"/>
</dbReference>
<dbReference type="Pfam" id="PF19445">
    <property type="entry name" value="eIF3h_C"/>
    <property type="match status" value="1"/>
</dbReference>
<dbReference type="OrthoDB" id="10265695at2759"/>
<dbReference type="Gene3D" id="3.40.140.10">
    <property type="entry name" value="Cytidine Deaminase, domain 2"/>
    <property type="match status" value="1"/>
</dbReference>
<evidence type="ECO:0000313" key="7">
    <source>
        <dbReference type="EMBL" id="EMG49109.1"/>
    </source>
</evidence>
<dbReference type="HAMAP" id="MF_03007">
    <property type="entry name" value="eIF3h"/>
    <property type="match status" value="1"/>
</dbReference>
<dbReference type="STRING" id="1245528.M3K317"/>
<dbReference type="InterPro" id="IPR037518">
    <property type="entry name" value="MPN"/>
</dbReference>
<keyword evidence="5" id="KW-0175">Coiled coil</keyword>
<comment type="function">
    <text evidence="4">Component of the eukaryotic translation initiation factor 3 (eIF-3) complex, which is involved in protein synthesis of a specialized repertoire of mRNAs and, together with other initiation factors, stimulates binding of mRNA and methionyl-tRNAi to the 40S ribosome. The eIF-3 complex specifically targets and initiates translation of a subset of mRNAs involved in cell proliferation.</text>
</comment>
<keyword evidence="8" id="KW-1185">Reference proteome</keyword>
<comment type="subunit">
    <text evidence="4">Component of the eukaryotic translation initiation factor 3 (eIF-3) complex.</text>
</comment>
<accession>M3K317</accession>
<dbReference type="GO" id="GO:0003743">
    <property type="term" value="F:translation initiation factor activity"/>
    <property type="evidence" value="ECO:0007669"/>
    <property type="project" value="UniProtKB-UniRule"/>
</dbReference>
<feature type="domain" description="MPN" evidence="6">
    <location>
        <begin position="13"/>
        <end position="148"/>
    </location>
</feature>
<keyword evidence="1 4" id="KW-0963">Cytoplasm</keyword>
<dbReference type="InterPro" id="IPR027524">
    <property type="entry name" value="eIF3h"/>
</dbReference>
<reference evidence="7 8" key="1">
    <citation type="submission" date="2013-02" db="EMBL/GenBank/DDBJ databases">
        <title>Genome sequence of Candida maltosa Xu316, a potential industrial strain for xylitol and ethanol production.</title>
        <authorList>
            <person name="Yu J."/>
            <person name="Wang Q."/>
            <person name="Geng X."/>
            <person name="Bao W."/>
            <person name="He P."/>
            <person name="Cai J."/>
        </authorList>
    </citation>
    <scope>NUCLEOTIDE SEQUENCE [LARGE SCALE GENOMIC DNA]</scope>
    <source>
        <strain evidence="8">Xu316</strain>
    </source>
</reference>
<dbReference type="InterPro" id="IPR000555">
    <property type="entry name" value="JAMM/MPN+_dom"/>
</dbReference>
<evidence type="ECO:0000259" key="6">
    <source>
        <dbReference type="PROSITE" id="PS50249"/>
    </source>
</evidence>
<dbReference type="Proteomes" id="UP000011777">
    <property type="component" value="Unassembled WGS sequence"/>
</dbReference>
<dbReference type="OMA" id="RLETMCA"/>
<name>M3K317_CANMX</name>